<dbReference type="KEGG" id="satk:SA2016_2538"/>
<sequence length="173" mass="17738">MDPMTHRHGFFGRPRVGRSDPGRTPWLGLAGTCTAASAAAAVLLAAAALVSTGPAAAASVAFAAVIVIAFFALSLIAGHLVGRRNPSGAIGVFAVVYVLKIVGFAAILLWIGTPAWIDRPWFGAAGIVSVVVWQAAELYRFSRLRLQIFDDAPAADGTGGDAAPSSGKEGPRA</sequence>
<evidence type="ECO:0000313" key="3">
    <source>
        <dbReference type="Proteomes" id="UP000070134"/>
    </source>
</evidence>
<keyword evidence="1" id="KW-1133">Transmembrane helix</keyword>
<keyword evidence="3" id="KW-1185">Reference proteome</keyword>
<dbReference type="STRING" id="37927.SA2016_2538"/>
<feature type="transmembrane region" description="Helical" evidence="1">
    <location>
        <begin position="89"/>
        <end position="109"/>
    </location>
</feature>
<protein>
    <submittedName>
        <fullName evidence="2">ATP synthase</fullName>
    </submittedName>
</protein>
<keyword evidence="1" id="KW-0472">Membrane</keyword>
<feature type="transmembrane region" description="Helical" evidence="1">
    <location>
        <begin position="121"/>
        <end position="139"/>
    </location>
</feature>
<evidence type="ECO:0000313" key="2">
    <source>
        <dbReference type="EMBL" id="AMM33206.1"/>
    </source>
</evidence>
<dbReference type="Proteomes" id="UP000070134">
    <property type="component" value="Chromosome"/>
</dbReference>
<dbReference type="EMBL" id="CP014518">
    <property type="protein sequence ID" value="AMM33206.1"/>
    <property type="molecule type" value="Genomic_DNA"/>
</dbReference>
<feature type="transmembrane region" description="Helical" evidence="1">
    <location>
        <begin position="56"/>
        <end position="77"/>
    </location>
</feature>
<reference evidence="2 3" key="1">
    <citation type="submission" date="2016-02" db="EMBL/GenBank/DDBJ databases">
        <title>Complete genome of Sinomonas atrocyanea KCTC 3377.</title>
        <authorList>
            <person name="Kim K.M."/>
        </authorList>
    </citation>
    <scope>NUCLEOTIDE SEQUENCE [LARGE SCALE GENOMIC DNA]</scope>
    <source>
        <strain evidence="2 3">KCTC 3377</strain>
    </source>
</reference>
<proteinExistence type="predicted"/>
<keyword evidence="1" id="KW-0812">Transmembrane</keyword>
<gene>
    <name evidence="2" type="ORF">SA2016_2538</name>
</gene>
<name>A0A127A269_9MICC</name>
<evidence type="ECO:0000256" key="1">
    <source>
        <dbReference type="SAM" id="Phobius"/>
    </source>
</evidence>
<organism evidence="2 3">
    <name type="scientific">Sinomonas atrocyanea</name>
    <dbReference type="NCBI Taxonomy" id="37927"/>
    <lineage>
        <taxon>Bacteria</taxon>
        <taxon>Bacillati</taxon>
        <taxon>Actinomycetota</taxon>
        <taxon>Actinomycetes</taxon>
        <taxon>Micrococcales</taxon>
        <taxon>Micrococcaceae</taxon>
        <taxon>Sinomonas</taxon>
    </lineage>
</organism>
<dbReference type="AlphaFoldDB" id="A0A127A269"/>
<accession>A0A127A269</accession>
<feature type="transmembrane region" description="Helical" evidence="1">
    <location>
        <begin position="26"/>
        <end position="50"/>
    </location>
</feature>